<feature type="compositionally biased region" description="Basic residues" evidence="1">
    <location>
        <begin position="86"/>
        <end position="95"/>
    </location>
</feature>
<accession>A0ABR2RGK9</accession>
<proteinExistence type="predicted"/>
<dbReference type="EMBL" id="JBBPBN010000022">
    <property type="protein sequence ID" value="KAK9012078.1"/>
    <property type="molecule type" value="Genomic_DNA"/>
</dbReference>
<comment type="caution">
    <text evidence="2">The sequence shown here is derived from an EMBL/GenBank/DDBJ whole genome shotgun (WGS) entry which is preliminary data.</text>
</comment>
<keyword evidence="3" id="KW-1185">Reference proteome</keyword>
<dbReference type="Proteomes" id="UP001396334">
    <property type="component" value="Unassembled WGS sequence"/>
</dbReference>
<sequence length="122" mass="13807">MSTKESKLGRYLKAPIRILIKARDFYIESMAEYSERVSFGTVMGCPTGQVNGLSRSYSVGSTKSINRDDDLRELIRAASTRSLRNKVQLKHHGRQPGRQCGIGRIDEDMPCEFEDEDHINQG</sequence>
<reference evidence="2 3" key="1">
    <citation type="journal article" date="2024" name="G3 (Bethesda)">
        <title>Genome assembly of Hibiscus sabdariffa L. provides insights into metabolisms of medicinal natural products.</title>
        <authorList>
            <person name="Kim T."/>
        </authorList>
    </citation>
    <scope>NUCLEOTIDE SEQUENCE [LARGE SCALE GENOMIC DNA]</scope>
    <source>
        <strain evidence="2">TK-2024</strain>
        <tissue evidence="2">Old leaves</tissue>
    </source>
</reference>
<evidence type="ECO:0000256" key="1">
    <source>
        <dbReference type="SAM" id="MobiDB-lite"/>
    </source>
</evidence>
<dbReference type="PANTHER" id="PTHR33526:SF4">
    <property type="entry name" value="OS07G0123800 PROTEIN"/>
    <property type="match status" value="1"/>
</dbReference>
<feature type="region of interest" description="Disordered" evidence="1">
    <location>
        <begin position="86"/>
        <end position="105"/>
    </location>
</feature>
<dbReference type="PANTHER" id="PTHR33526">
    <property type="entry name" value="OS07G0123800 PROTEIN"/>
    <property type="match status" value="1"/>
</dbReference>
<dbReference type="InterPro" id="IPR016972">
    <property type="entry name" value="UCP031279"/>
</dbReference>
<evidence type="ECO:0000313" key="2">
    <source>
        <dbReference type="EMBL" id="KAK9012078.1"/>
    </source>
</evidence>
<name>A0ABR2RGK9_9ROSI</name>
<dbReference type="PIRSF" id="PIRSF031279">
    <property type="entry name" value="UCP031279"/>
    <property type="match status" value="1"/>
</dbReference>
<evidence type="ECO:0000313" key="3">
    <source>
        <dbReference type="Proteomes" id="UP001396334"/>
    </source>
</evidence>
<gene>
    <name evidence="2" type="ORF">V6N11_040148</name>
</gene>
<protein>
    <submittedName>
        <fullName evidence="2">Uncharacterized protein</fullName>
    </submittedName>
</protein>
<organism evidence="2 3">
    <name type="scientific">Hibiscus sabdariffa</name>
    <name type="common">roselle</name>
    <dbReference type="NCBI Taxonomy" id="183260"/>
    <lineage>
        <taxon>Eukaryota</taxon>
        <taxon>Viridiplantae</taxon>
        <taxon>Streptophyta</taxon>
        <taxon>Embryophyta</taxon>
        <taxon>Tracheophyta</taxon>
        <taxon>Spermatophyta</taxon>
        <taxon>Magnoliopsida</taxon>
        <taxon>eudicotyledons</taxon>
        <taxon>Gunneridae</taxon>
        <taxon>Pentapetalae</taxon>
        <taxon>rosids</taxon>
        <taxon>malvids</taxon>
        <taxon>Malvales</taxon>
        <taxon>Malvaceae</taxon>
        <taxon>Malvoideae</taxon>
        <taxon>Hibiscus</taxon>
    </lineage>
</organism>